<keyword evidence="1" id="KW-0645">Protease</keyword>
<dbReference type="EC" id="3.4.17.19" evidence="1"/>
<evidence type="ECO:0000256" key="1">
    <source>
        <dbReference type="PIRNR" id="PIRNR006615"/>
    </source>
</evidence>
<name>A0A2N1PRZ0_9BACT</name>
<evidence type="ECO:0000256" key="3">
    <source>
        <dbReference type="PIRSR" id="PIRSR006615-2"/>
    </source>
</evidence>
<comment type="cofactor">
    <cofactor evidence="2">
        <name>Zn(2+)</name>
        <dbReference type="ChEBI" id="CHEBI:29105"/>
    </cofactor>
    <text evidence="2">Binds 1 zinc ion per subunit.</text>
</comment>
<dbReference type="PANTHER" id="PTHR34217:SF1">
    <property type="entry name" value="CARBOXYPEPTIDASE 1"/>
    <property type="match status" value="1"/>
</dbReference>
<reference evidence="4 5" key="1">
    <citation type="journal article" date="2017" name="ISME J.">
        <title>Potential for microbial H2 and metal transformations associated with novel bacteria and archaea in deep terrestrial subsurface sediments.</title>
        <authorList>
            <person name="Hernsdorf A.W."/>
            <person name="Amano Y."/>
            <person name="Miyakawa K."/>
            <person name="Ise K."/>
            <person name="Suzuki Y."/>
            <person name="Anantharaman K."/>
            <person name="Probst A."/>
            <person name="Burstein D."/>
            <person name="Thomas B.C."/>
            <person name="Banfield J.F."/>
        </authorList>
    </citation>
    <scope>NUCLEOTIDE SEQUENCE [LARGE SCALE GENOMIC DNA]</scope>
    <source>
        <strain evidence="4">HGW-Wallbacteria-1</strain>
    </source>
</reference>
<keyword evidence="1 2" id="KW-0479">Metal-binding</keyword>
<dbReference type="Gene3D" id="1.10.1370.30">
    <property type="match status" value="1"/>
</dbReference>
<keyword evidence="1 4" id="KW-0121">Carboxypeptidase</keyword>
<sequence>MIKKFERLRELTTEINNLSRVAAILNWDQATYMPRGGGAARARQKAFLERLAHERLTSSEMGDLLNSLRDWAGKLPKHSMEASLVRITDKAFKLQSEIPAEFQERFSMHISETYEAWQEARNKNNYSIILPYLRKSVDLSREASSYSKNFSHVADPLIDRLDEGYTAAGIRKLFTELRKSLVPMLKAISEKPSPDTGPLFRTFPAQKQWDFGLKTIEKIGFDFSRGRQDLSEHPFTDSFSVSDVRITTRLREDDFQECFTSTLHEAGHGFYEQGFNPLHDGTPLAAAPSMGIHESQSRLWENMIGKSRNFWLHFFPLLQEYFPSQTEDLNPEKLYRSLNRVSPSLIRTEADEVSYDLHIMIRFELELALLEGSISVEELPDAWNELYMENLGIEVSSDSNGVLQDMHWYSDFVGGVFQCYTLGNIMAAQLYQAALRDIPEIPHQISMGNFSPIFNWMRDKVHAPGSTMTAEEIIVSATGSPLCAQPYIAYLTEKYSDIYSL</sequence>
<feature type="binding site" evidence="2">
    <location>
        <position position="268"/>
    </location>
    <ligand>
        <name>Zn(2+)</name>
        <dbReference type="ChEBI" id="CHEBI:29105"/>
        <note>catalytic</note>
    </ligand>
</feature>
<dbReference type="GO" id="GO:0006508">
    <property type="term" value="P:proteolysis"/>
    <property type="evidence" value="ECO:0007669"/>
    <property type="project" value="UniProtKB-UniRule"/>
</dbReference>
<organism evidence="4 5">
    <name type="scientific">Candidatus Wallbacteria bacterium HGW-Wallbacteria-1</name>
    <dbReference type="NCBI Taxonomy" id="2013854"/>
    <lineage>
        <taxon>Bacteria</taxon>
        <taxon>Candidatus Walliibacteriota</taxon>
    </lineage>
</organism>
<keyword evidence="2" id="KW-0862">Zinc</keyword>
<comment type="caution">
    <text evidence="4">The sequence shown here is derived from an EMBL/GenBank/DDBJ whole genome shotgun (WGS) entry which is preliminary data.</text>
</comment>
<dbReference type="GO" id="GO:0046872">
    <property type="term" value="F:metal ion binding"/>
    <property type="evidence" value="ECO:0007669"/>
    <property type="project" value="UniProtKB-KW"/>
</dbReference>
<dbReference type="PRINTS" id="PR00998">
    <property type="entry name" value="CRBOXYPTASET"/>
</dbReference>
<dbReference type="GO" id="GO:0004181">
    <property type="term" value="F:metallocarboxypeptidase activity"/>
    <property type="evidence" value="ECO:0007669"/>
    <property type="project" value="UniProtKB-UniRule"/>
</dbReference>
<comment type="similarity">
    <text evidence="1">Belongs to the peptidase M32 family.</text>
</comment>
<accession>A0A2N1PRZ0</accession>
<dbReference type="EMBL" id="PGXC01000003">
    <property type="protein sequence ID" value="PKK91107.1"/>
    <property type="molecule type" value="Genomic_DNA"/>
</dbReference>
<evidence type="ECO:0000313" key="4">
    <source>
        <dbReference type="EMBL" id="PKK91107.1"/>
    </source>
</evidence>
<feature type="active site" description="Proton donor/acceptor" evidence="3">
    <location>
        <position position="265"/>
    </location>
</feature>
<keyword evidence="1" id="KW-0378">Hydrolase</keyword>
<dbReference type="InterPro" id="IPR001333">
    <property type="entry name" value="Peptidase_M32_Taq"/>
</dbReference>
<evidence type="ECO:0000256" key="2">
    <source>
        <dbReference type="PIRSR" id="PIRSR006615-1"/>
    </source>
</evidence>
<dbReference type="SUPFAM" id="SSF55486">
    <property type="entry name" value="Metalloproteases ('zincins'), catalytic domain"/>
    <property type="match status" value="1"/>
</dbReference>
<dbReference type="CDD" id="cd06460">
    <property type="entry name" value="M32_Taq"/>
    <property type="match status" value="1"/>
</dbReference>
<dbReference type="PANTHER" id="PTHR34217">
    <property type="entry name" value="METAL-DEPENDENT CARBOXYPEPTIDASE"/>
    <property type="match status" value="1"/>
</dbReference>
<dbReference type="Pfam" id="PF02074">
    <property type="entry name" value="Peptidase_M32"/>
    <property type="match status" value="1"/>
</dbReference>
<feature type="binding site" evidence="2">
    <location>
        <position position="294"/>
    </location>
    <ligand>
        <name>Zn(2+)</name>
        <dbReference type="ChEBI" id="CHEBI:29105"/>
        <note>catalytic</note>
    </ligand>
</feature>
<keyword evidence="1" id="KW-0482">Metalloprotease</keyword>
<comment type="function">
    <text evidence="1">Broad specificity carboxypetidase that releases amino acids sequentially from the C-terminus, including neutral, aromatic, polar and basic residues.</text>
</comment>
<dbReference type="PROSITE" id="PS52034">
    <property type="entry name" value="PEPTIDASE_M32"/>
    <property type="match status" value="1"/>
</dbReference>
<comment type="catalytic activity">
    <reaction evidence="1">
        <text>Release of a C-terminal amino acid with broad specificity, except for -Pro.</text>
        <dbReference type="EC" id="3.4.17.19"/>
    </reaction>
</comment>
<feature type="binding site" evidence="2">
    <location>
        <position position="264"/>
    </location>
    <ligand>
        <name>Zn(2+)</name>
        <dbReference type="ChEBI" id="CHEBI:29105"/>
        <note>catalytic</note>
    </ligand>
</feature>
<protein>
    <recommendedName>
        <fullName evidence="1">Metal-dependent carboxypeptidase</fullName>
        <ecNumber evidence="1">3.4.17.19</ecNumber>
    </recommendedName>
</protein>
<dbReference type="AlphaFoldDB" id="A0A2N1PRZ0"/>
<dbReference type="PIRSF" id="PIRSF006615">
    <property type="entry name" value="Zn_crbxpep_Taq"/>
    <property type="match status" value="1"/>
</dbReference>
<proteinExistence type="inferred from homology"/>
<dbReference type="Proteomes" id="UP000233256">
    <property type="component" value="Unassembled WGS sequence"/>
</dbReference>
<gene>
    <name evidence="4" type="ORF">CVV64_04875</name>
</gene>
<evidence type="ECO:0000313" key="5">
    <source>
        <dbReference type="Proteomes" id="UP000233256"/>
    </source>
</evidence>